<dbReference type="OrthoDB" id="107004at2759"/>
<dbReference type="Proteomes" id="UP000688947">
    <property type="component" value="Unassembled WGS sequence"/>
</dbReference>
<evidence type="ECO:0000313" key="1">
    <source>
        <dbReference type="EMBL" id="KAG6950095.1"/>
    </source>
</evidence>
<accession>A0A8T1TXP9</accession>
<reference evidence="1" key="1">
    <citation type="submission" date="2021-01" db="EMBL/GenBank/DDBJ databases">
        <title>Phytophthora aleatoria, a newly-described species from Pinus radiata is distinct from Phytophthora cactorum isolates based on comparative genomics.</title>
        <authorList>
            <person name="Mcdougal R."/>
            <person name="Panda P."/>
            <person name="Williams N."/>
            <person name="Studholme D.J."/>
        </authorList>
    </citation>
    <scope>NUCLEOTIDE SEQUENCE</scope>
    <source>
        <strain evidence="1">NZFS 3830</strain>
    </source>
</reference>
<dbReference type="EMBL" id="JAENGZ010001168">
    <property type="protein sequence ID" value="KAG6950095.1"/>
    <property type="molecule type" value="Genomic_DNA"/>
</dbReference>
<evidence type="ECO:0000313" key="2">
    <source>
        <dbReference type="Proteomes" id="UP000688947"/>
    </source>
</evidence>
<dbReference type="VEuPathDB" id="FungiDB:PC110_g18945"/>
<organism evidence="1 2">
    <name type="scientific">Phytophthora cactorum</name>
    <dbReference type="NCBI Taxonomy" id="29920"/>
    <lineage>
        <taxon>Eukaryota</taxon>
        <taxon>Sar</taxon>
        <taxon>Stramenopiles</taxon>
        <taxon>Oomycota</taxon>
        <taxon>Peronosporomycetes</taxon>
        <taxon>Peronosporales</taxon>
        <taxon>Peronosporaceae</taxon>
        <taxon>Phytophthora</taxon>
    </lineage>
</organism>
<proteinExistence type="predicted"/>
<protein>
    <submittedName>
        <fullName evidence="1">Uncharacterized protein</fullName>
    </submittedName>
</protein>
<sequence>MWWTGQQSPSCLPFPNFFAPSGLGRVVGDRHTLGVSTMEEPASVEEAMVTYNTWGANALRAECRRLKVVPVSLNKASYLVALRASLTVTETIQATGVVQDPFQQGTTDRRTADCMFRLLNVLFLTPKRADSVVDAFRELLSNENRTLLAKRQIAFFDESITLKLQKSSRSETEHAVAMSVAALREKKEGVELLISLQRSLSEVRRALVELTRSGRQQDDAEIIDLQSCIAKLRNEMEACL</sequence>
<comment type="caution">
    <text evidence="1">The sequence shown here is derived from an EMBL/GenBank/DDBJ whole genome shotgun (WGS) entry which is preliminary data.</text>
</comment>
<gene>
    <name evidence="1" type="ORF">JG687_00014448</name>
</gene>
<name>A0A8T1TXP9_9STRA</name>
<dbReference type="AlphaFoldDB" id="A0A8T1TXP9"/>